<sequence length="82" mass="9196">MIGIFSCLAVTFCDATCCGIIFMSALAVFVSAPNTARQLRLRFIWPADCLAFLPTVTWSFTSLPPESPCRLRCSKPYKPCWR</sequence>
<keyword evidence="1" id="KW-0812">Transmembrane</keyword>
<dbReference type="EMBL" id="OFSP01000022">
    <property type="protein sequence ID" value="SOY53246.1"/>
    <property type="molecule type" value="Genomic_DNA"/>
</dbReference>
<proteinExistence type="predicted"/>
<gene>
    <name evidence="2" type="ORF">CBM2589_B290009</name>
</gene>
<protein>
    <submittedName>
        <fullName evidence="2">Uncharacterized protein</fullName>
    </submittedName>
</protein>
<name>A0A375BU24_9BURK</name>
<evidence type="ECO:0000256" key="1">
    <source>
        <dbReference type="SAM" id="Phobius"/>
    </source>
</evidence>
<keyword evidence="1" id="KW-0472">Membrane</keyword>
<accession>A0A375BU24</accession>
<dbReference type="AlphaFoldDB" id="A0A375BU24"/>
<reference evidence="2" key="1">
    <citation type="submission" date="2018-01" db="EMBL/GenBank/DDBJ databases">
        <authorList>
            <person name="Clerissi C."/>
        </authorList>
    </citation>
    <scope>NUCLEOTIDE SEQUENCE</scope>
    <source>
        <strain evidence="2">Cupriavidus taiwanensis STM 3521</strain>
    </source>
</reference>
<feature type="transmembrane region" description="Helical" evidence="1">
    <location>
        <begin position="7"/>
        <end position="31"/>
    </location>
</feature>
<evidence type="ECO:0000313" key="2">
    <source>
        <dbReference type="EMBL" id="SOY53246.1"/>
    </source>
</evidence>
<organism evidence="2">
    <name type="scientific">Cupriavidus taiwanensis</name>
    <dbReference type="NCBI Taxonomy" id="164546"/>
    <lineage>
        <taxon>Bacteria</taxon>
        <taxon>Pseudomonadati</taxon>
        <taxon>Pseudomonadota</taxon>
        <taxon>Betaproteobacteria</taxon>
        <taxon>Burkholderiales</taxon>
        <taxon>Burkholderiaceae</taxon>
        <taxon>Cupriavidus</taxon>
    </lineage>
</organism>
<comment type="caution">
    <text evidence="2">The sequence shown here is derived from an EMBL/GenBank/DDBJ whole genome shotgun (WGS) entry which is preliminary data.</text>
</comment>
<keyword evidence="1" id="KW-1133">Transmembrane helix</keyword>
<dbReference type="Proteomes" id="UP000256297">
    <property type="component" value="Chromosome CBM2589_b"/>
</dbReference>